<dbReference type="HOGENOM" id="CLU_3007868_0_0_3"/>
<dbReference type="Pfam" id="PF11165">
    <property type="entry name" value="DUF2949"/>
    <property type="match status" value="1"/>
</dbReference>
<name>U5QDV8_GLOK1</name>
<accession>U5QDV8</accession>
<dbReference type="RefSeq" id="WP_023172156.1">
    <property type="nucleotide sequence ID" value="NC_022600.1"/>
</dbReference>
<dbReference type="OrthoDB" id="433602at2"/>
<sequence>METSAAENYLLASKLITEAQLARVRELAQLWQGTLPIVLWKLGLIDLDTFALLIEL</sequence>
<proteinExistence type="predicted"/>
<dbReference type="SUPFAM" id="SSF160246">
    <property type="entry name" value="EspE N-terminal domain-like"/>
    <property type="match status" value="1"/>
</dbReference>
<organism evidence="1 2">
    <name type="scientific">Gloeobacter kilaueensis (strain ATCC BAA-2537 / CCAP 1431/1 / ULC 316 / JS1)</name>
    <dbReference type="NCBI Taxonomy" id="1183438"/>
    <lineage>
        <taxon>Bacteria</taxon>
        <taxon>Bacillati</taxon>
        <taxon>Cyanobacteriota</taxon>
        <taxon>Cyanophyceae</taxon>
        <taxon>Gloeobacterales</taxon>
        <taxon>Gloeobacteraceae</taxon>
        <taxon>Gloeobacter</taxon>
    </lineage>
</organism>
<keyword evidence="2" id="KW-1185">Reference proteome</keyword>
<dbReference type="STRING" id="1183438.GKIL_0855"/>
<evidence type="ECO:0000313" key="2">
    <source>
        <dbReference type="Proteomes" id="UP000017396"/>
    </source>
</evidence>
<dbReference type="InterPro" id="IPR021336">
    <property type="entry name" value="DUF2949"/>
</dbReference>
<dbReference type="Proteomes" id="UP000017396">
    <property type="component" value="Chromosome"/>
</dbReference>
<dbReference type="AlphaFoldDB" id="U5QDV8"/>
<evidence type="ECO:0000313" key="1">
    <source>
        <dbReference type="EMBL" id="AGY57101.1"/>
    </source>
</evidence>
<gene>
    <name evidence="1" type="ORF">GKIL_0855</name>
</gene>
<dbReference type="KEGG" id="glj:GKIL_0855"/>
<dbReference type="InterPro" id="IPR037257">
    <property type="entry name" value="T2SS_E_N_sf"/>
</dbReference>
<dbReference type="EMBL" id="CP003587">
    <property type="protein sequence ID" value="AGY57101.1"/>
    <property type="molecule type" value="Genomic_DNA"/>
</dbReference>
<protein>
    <submittedName>
        <fullName evidence="1">Uncharacterized protein</fullName>
    </submittedName>
</protein>
<reference evidence="1 2" key="1">
    <citation type="journal article" date="2013" name="PLoS ONE">
        <title>Cultivation and Complete Genome Sequencing of Gloeobacter kilaueensis sp. nov., from a Lava Cave in Kilauea Caldera, Hawai'i.</title>
        <authorList>
            <person name="Saw J.H."/>
            <person name="Schatz M."/>
            <person name="Brown M.V."/>
            <person name="Kunkel D.D."/>
            <person name="Foster J.S."/>
            <person name="Shick H."/>
            <person name="Christensen S."/>
            <person name="Hou S."/>
            <person name="Wan X."/>
            <person name="Donachie S.P."/>
        </authorList>
    </citation>
    <scope>NUCLEOTIDE SEQUENCE [LARGE SCALE GENOMIC DNA]</scope>
    <source>
        <strain evidence="2">JS</strain>
    </source>
</reference>